<name>A0A2Z7D9Q4_9LAMI</name>
<sequence>MKSNLSTKSTIKQQSYQTMQYFERAMHECYQESSVGKIRAQRLSYAYLIIILRSSGATTQPTITGKWYSGATTQPATTSKAALDLSGTTTQPADVQRNSSHKGIKLNMEHCDVLSMQIDSDLVIYQTTLIRTFQVVTIYRVEKSEVLVVLISPHDSKRH</sequence>
<keyword evidence="2" id="KW-1185">Reference proteome</keyword>
<protein>
    <submittedName>
        <fullName evidence="1">Uncharacterized protein</fullName>
    </submittedName>
</protein>
<evidence type="ECO:0000313" key="1">
    <source>
        <dbReference type="EMBL" id="KZV56141.1"/>
    </source>
</evidence>
<dbReference type="AlphaFoldDB" id="A0A2Z7D9Q4"/>
<dbReference type="EMBL" id="KQ988317">
    <property type="protein sequence ID" value="KZV56141.1"/>
    <property type="molecule type" value="Genomic_DNA"/>
</dbReference>
<reference evidence="1 2" key="1">
    <citation type="journal article" date="2015" name="Proc. Natl. Acad. Sci. U.S.A.">
        <title>The resurrection genome of Boea hygrometrica: A blueprint for survival of dehydration.</title>
        <authorList>
            <person name="Xiao L."/>
            <person name="Yang G."/>
            <person name="Zhang L."/>
            <person name="Yang X."/>
            <person name="Zhao S."/>
            <person name="Ji Z."/>
            <person name="Zhou Q."/>
            <person name="Hu M."/>
            <person name="Wang Y."/>
            <person name="Chen M."/>
            <person name="Xu Y."/>
            <person name="Jin H."/>
            <person name="Xiao X."/>
            <person name="Hu G."/>
            <person name="Bao F."/>
            <person name="Hu Y."/>
            <person name="Wan P."/>
            <person name="Li L."/>
            <person name="Deng X."/>
            <person name="Kuang T."/>
            <person name="Xiang C."/>
            <person name="Zhu J.K."/>
            <person name="Oliver M.J."/>
            <person name="He Y."/>
        </authorList>
    </citation>
    <scope>NUCLEOTIDE SEQUENCE [LARGE SCALE GENOMIC DNA]</scope>
    <source>
        <strain evidence="2">cv. XS01</strain>
    </source>
</reference>
<accession>A0A2Z7D9Q4</accession>
<proteinExistence type="predicted"/>
<dbReference type="Proteomes" id="UP000250235">
    <property type="component" value="Unassembled WGS sequence"/>
</dbReference>
<gene>
    <name evidence="1" type="ORF">F511_24969</name>
</gene>
<organism evidence="1 2">
    <name type="scientific">Dorcoceras hygrometricum</name>
    <dbReference type="NCBI Taxonomy" id="472368"/>
    <lineage>
        <taxon>Eukaryota</taxon>
        <taxon>Viridiplantae</taxon>
        <taxon>Streptophyta</taxon>
        <taxon>Embryophyta</taxon>
        <taxon>Tracheophyta</taxon>
        <taxon>Spermatophyta</taxon>
        <taxon>Magnoliopsida</taxon>
        <taxon>eudicotyledons</taxon>
        <taxon>Gunneridae</taxon>
        <taxon>Pentapetalae</taxon>
        <taxon>asterids</taxon>
        <taxon>lamiids</taxon>
        <taxon>Lamiales</taxon>
        <taxon>Gesneriaceae</taxon>
        <taxon>Didymocarpoideae</taxon>
        <taxon>Trichosporeae</taxon>
        <taxon>Loxocarpinae</taxon>
        <taxon>Dorcoceras</taxon>
    </lineage>
</organism>
<evidence type="ECO:0000313" key="2">
    <source>
        <dbReference type="Proteomes" id="UP000250235"/>
    </source>
</evidence>